<feature type="region of interest" description="Disordered" evidence="1">
    <location>
        <begin position="85"/>
        <end position="125"/>
    </location>
</feature>
<evidence type="ECO:0000313" key="3">
    <source>
        <dbReference type="Proteomes" id="UP001153269"/>
    </source>
</evidence>
<dbReference type="EMBL" id="CADEAL010004391">
    <property type="protein sequence ID" value="CAB1458492.1"/>
    <property type="molecule type" value="Genomic_DNA"/>
</dbReference>
<organism evidence="2 3">
    <name type="scientific">Pleuronectes platessa</name>
    <name type="common">European plaice</name>
    <dbReference type="NCBI Taxonomy" id="8262"/>
    <lineage>
        <taxon>Eukaryota</taxon>
        <taxon>Metazoa</taxon>
        <taxon>Chordata</taxon>
        <taxon>Craniata</taxon>
        <taxon>Vertebrata</taxon>
        <taxon>Euteleostomi</taxon>
        <taxon>Actinopterygii</taxon>
        <taxon>Neopterygii</taxon>
        <taxon>Teleostei</taxon>
        <taxon>Neoteleostei</taxon>
        <taxon>Acanthomorphata</taxon>
        <taxon>Carangaria</taxon>
        <taxon>Pleuronectiformes</taxon>
        <taxon>Pleuronectoidei</taxon>
        <taxon>Pleuronectidae</taxon>
        <taxon>Pleuronectes</taxon>
    </lineage>
</organism>
<accession>A0A9N7ZCW9</accession>
<evidence type="ECO:0000256" key="1">
    <source>
        <dbReference type="SAM" id="MobiDB-lite"/>
    </source>
</evidence>
<name>A0A9N7ZCW9_PLEPL</name>
<comment type="caution">
    <text evidence="2">The sequence shown here is derived from an EMBL/GenBank/DDBJ whole genome shotgun (WGS) entry which is preliminary data.</text>
</comment>
<feature type="compositionally biased region" description="Low complexity" evidence="1">
    <location>
        <begin position="90"/>
        <end position="109"/>
    </location>
</feature>
<proteinExistence type="predicted"/>
<keyword evidence="3" id="KW-1185">Reference proteome</keyword>
<dbReference type="Proteomes" id="UP001153269">
    <property type="component" value="Unassembled WGS sequence"/>
</dbReference>
<evidence type="ECO:0000313" key="2">
    <source>
        <dbReference type="EMBL" id="CAB1458492.1"/>
    </source>
</evidence>
<gene>
    <name evidence="2" type="ORF">PLEPLA_LOCUS46322</name>
</gene>
<dbReference type="AlphaFoldDB" id="A0A9N7ZCW9"/>
<reference evidence="2" key="1">
    <citation type="submission" date="2020-03" db="EMBL/GenBank/DDBJ databases">
        <authorList>
            <person name="Weist P."/>
        </authorList>
    </citation>
    <scope>NUCLEOTIDE SEQUENCE</scope>
</reference>
<protein>
    <submittedName>
        <fullName evidence="2">Uncharacterized protein</fullName>
    </submittedName>
</protein>
<sequence>MEQERDQNPTQPAVALGQMTEGVAAMQREQAVFNRQFPGMLQSQMEHLFSKPTVAPLPAACSPLAGITLHKMSEADDPQSFLEMFESHQEGSAGPAGADAGGPSPEAPGRQAGGGPAIRLRATAA</sequence>